<protein>
    <recommendedName>
        <fullName evidence="5">NADH dehydrogenase [ubiquinone] 1 alpha subcomplex subunit</fullName>
    </recommendedName>
</protein>
<reference evidence="3 4" key="1">
    <citation type="submission" date="2021-08" db="EMBL/GenBank/DDBJ databases">
        <title>Draft Genome Sequence of Phanerochaete sordida strain YK-624.</title>
        <authorList>
            <person name="Mori T."/>
            <person name="Dohra H."/>
            <person name="Suzuki T."/>
            <person name="Kawagishi H."/>
            <person name="Hirai H."/>
        </authorList>
    </citation>
    <scope>NUCLEOTIDE SEQUENCE [LARGE SCALE GENOMIC DNA]</scope>
    <source>
        <strain evidence="3 4">YK-624</strain>
    </source>
</reference>
<comment type="caution">
    <text evidence="3">The sequence shown here is derived from an EMBL/GenBank/DDBJ whole genome shotgun (WGS) entry which is preliminary data.</text>
</comment>
<dbReference type="GO" id="GO:0045271">
    <property type="term" value="C:respiratory chain complex I"/>
    <property type="evidence" value="ECO:0007669"/>
    <property type="project" value="InterPro"/>
</dbReference>
<dbReference type="AlphaFoldDB" id="A0A9P3FZS1"/>
<evidence type="ECO:0000256" key="1">
    <source>
        <dbReference type="ARBA" id="ARBA00007355"/>
    </source>
</evidence>
<dbReference type="GO" id="GO:0032981">
    <property type="term" value="P:mitochondrial respiratory chain complex I assembly"/>
    <property type="evidence" value="ECO:0007669"/>
    <property type="project" value="TreeGrafter"/>
</dbReference>
<feature type="compositionally biased region" description="Polar residues" evidence="2">
    <location>
        <begin position="112"/>
        <end position="144"/>
    </location>
</feature>
<dbReference type="PANTHER" id="PTHR32470:SF2">
    <property type="entry name" value="NADH DEHYDROGENASE [UBIQUINONE] 1 ALPHA SUBCOMPLEX ASSEMBLY FACTOR 2"/>
    <property type="match status" value="1"/>
</dbReference>
<dbReference type="OrthoDB" id="10255576at2759"/>
<sequence>MSFLQRLWQRMRRPRGFVGRDLEGNSYFEYPNPNDVRPKRVVKYGEGRDMWTYIAGDKRLAVQWTSWLSHTRIHPPSLDELTSDIERQNRLRLKVALIEARDREQRLRVAASTPSPNLTSEPVSTTDASATQHQVPFAQSTAQPDGQKAENRTQGPGASPIIPQEAPPVPSSELQHARRPPTNDEPEAWIPRAVQRGA</sequence>
<gene>
    <name evidence="3" type="ORF">PsYK624_015810</name>
</gene>
<evidence type="ECO:0008006" key="5">
    <source>
        <dbReference type="Google" id="ProtNLM"/>
    </source>
</evidence>
<proteinExistence type="inferred from homology"/>
<evidence type="ECO:0000313" key="4">
    <source>
        <dbReference type="Proteomes" id="UP000703269"/>
    </source>
</evidence>
<keyword evidence="4" id="KW-1185">Reference proteome</keyword>
<feature type="region of interest" description="Disordered" evidence="2">
    <location>
        <begin position="106"/>
        <end position="198"/>
    </location>
</feature>
<organism evidence="3 4">
    <name type="scientific">Phanerochaete sordida</name>
    <dbReference type="NCBI Taxonomy" id="48140"/>
    <lineage>
        <taxon>Eukaryota</taxon>
        <taxon>Fungi</taxon>
        <taxon>Dikarya</taxon>
        <taxon>Basidiomycota</taxon>
        <taxon>Agaricomycotina</taxon>
        <taxon>Agaricomycetes</taxon>
        <taxon>Polyporales</taxon>
        <taxon>Phanerochaetaceae</taxon>
        <taxon>Phanerochaete</taxon>
    </lineage>
</organism>
<accession>A0A9P3FZS1</accession>
<dbReference type="InterPro" id="IPR007763">
    <property type="entry name" value="NDUFA12"/>
</dbReference>
<evidence type="ECO:0000313" key="3">
    <source>
        <dbReference type="EMBL" id="GJE85502.1"/>
    </source>
</evidence>
<dbReference type="Proteomes" id="UP000703269">
    <property type="component" value="Unassembled WGS sequence"/>
</dbReference>
<evidence type="ECO:0000256" key="2">
    <source>
        <dbReference type="SAM" id="MobiDB-lite"/>
    </source>
</evidence>
<dbReference type="InterPro" id="IPR052618">
    <property type="entry name" value="ComplexI_NDUFA12"/>
</dbReference>
<comment type="similarity">
    <text evidence="1">Belongs to the complex I NDUFA12 subunit family.</text>
</comment>
<dbReference type="Pfam" id="PF05071">
    <property type="entry name" value="NDUFA12"/>
    <property type="match status" value="1"/>
</dbReference>
<dbReference type="EMBL" id="BPQB01000002">
    <property type="protein sequence ID" value="GJE85502.1"/>
    <property type="molecule type" value="Genomic_DNA"/>
</dbReference>
<dbReference type="PANTHER" id="PTHR32470">
    <property type="entry name" value="ADH DEHYDROGENASE [UBIQUINONE] 1 ALPHA SUBCOMPLEX ASSEMBLY FACTOR 2"/>
    <property type="match status" value="1"/>
</dbReference>
<name>A0A9P3FZS1_9APHY</name>
<dbReference type="GO" id="GO:0005739">
    <property type="term" value="C:mitochondrion"/>
    <property type="evidence" value="ECO:0007669"/>
    <property type="project" value="TreeGrafter"/>
</dbReference>